<keyword evidence="1" id="KW-0732">Signal</keyword>
<proteinExistence type="predicted"/>
<evidence type="ECO:0000313" key="2">
    <source>
        <dbReference type="EMBL" id="KAK6739254.1"/>
    </source>
</evidence>
<evidence type="ECO:0000313" key="3">
    <source>
        <dbReference type="Proteomes" id="UP001303046"/>
    </source>
</evidence>
<feature type="chain" id="PRO_5045123476" evidence="1">
    <location>
        <begin position="23"/>
        <end position="96"/>
    </location>
</feature>
<name>A0ABR1CLK2_NECAM</name>
<feature type="signal peptide" evidence="1">
    <location>
        <begin position="1"/>
        <end position="22"/>
    </location>
</feature>
<dbReference type="EMBL" id="JAVFWL010000002">
    <property type="protein sequence ID" value="KAK6739254.1"/>
    <property type="molecule type" value="Genomic_DNA"/>
</dbReference>
<sequence length="96" mass="9826">MKRHTLCLLLSLLAAFSEVVPSTQSPVASTSDPLPRVKRGWGYGGWGGGGPWGYYGRGFGFGGPFGGGFGGPFGGGYGYRPYGFGGFGGGPFGFFG</sequence>
<accession>A0ABR1CLK2</accession>
<evidence type="ECO:0000256" key="1">
    <source>
        <dbReference type="SAM" id="SignalP"/>
    </source>
</evidence>
<protein>
    <submittedName>
        <fullName evidence="2">Uncharacterized protein</fullName>
    </submittedName>
</protein>
<comment type="caution">
    <text evidence="2">The sequence shown here is derived from an EMBL/GenBank/DDBJ whole genome shotgun (WGS) entry which is preliminary data.</text>
</comment>
<organism evidence="2 3">
    <name type="scientific">Necator americanus</name>
    <name type="common">Human hookworm</name>
    <dbReference type="NCBI Taxonomy" id="51031"/>
    <lineage>
        <taxon>Eukaryota</taxon>
        <taxon>Metazoa</taxon>
        <taxon>Ecdysozoa</taxon>
        <taxon>Nematoda</taxon>
        <taxon>Chromadorea</taxon>
        <taxon>Rhabditida</taxon>
        <taxon>Rhabditina</taxon>
        <taxon>Rhabditomorpha</taxon>
        <taxon>Strongyloidea</taxon>
        <taxon>Ancylostomatidae</taxon>
        <taxon>Bunostominae</taxon>
        <taxon>Necator</taxon>
    </lineage>
</organism>
<reference evidence="2 3" key="1">
    <citation type="submission" date="2023-08" db="EMBL/GenBank/DDBJ databases">
        <title>A Necator americanus chromosomal reference genome.</title>
        <authorList>
            <person name="Ilik V."/>
            <person name="Petrzelkova K.J."/>
            <person name="Pardy F."/>
            <person name="Fuh T."/>
            <person name="Niatou-Singa F.S."/>
            <person name="Gouil Q."/>
            <person name="Baker L."/>
            <person name="Ritchie M.E."/>
            <person name="Jex A.R."/>
            <person name="Gazzola D."/>
            <person name="Li H."/>
            <person name="Toshio Fujiwara R."/>
            <person name="Zhan B."/>
            <person name="Aroian R.V."/>
            <person name="Pafco B."/>
            <person name="Schwarz E.M."/>
        </authorList>
    </citation>
    <scope>NUCLEOTIDE SEQUENCE [LARGE SCALE GENOMIC DNA]</scope>
    <source>
        <strain evidence="2 3">Aroian</strain>
        <tissue evidence="2">Whole animal</tissue>
    </source>
</reference>
<dbReference type="Proteomes" id="UP001303046">
    <property type="component" value="Unassembled WGS sequence"/>
</dbReference>
<keyword evidence="3" id="KW-1185">Reference proteome</keyword>
<gene>
    <name evidence="2" type="primary">Necator_chrII.g8776</name>
    <name evidence="2" type="ORF">RB195_020981</name>
</gene>